<dbReference type="InterPro" id="IPR001807">
    <property type="entry name" value="ClC"/>
</dbReference>
<evidence type="ECO:0000256" key="7">
    <source>
        <dbReference type="ARBA" id="ARBA00023173"/>
    </source>
</evidence>
<dbReference type="GO" id="GO:0034707">
    <property type="term" value="C:chloride channel complex"/>
    <property type="evidence" value="ECO:0007669"/>
    <property type="project" value="UniProtKB-KW"/>
</dbReference>
<feature type="transmembrane region" description="Helical" evidence="11">
    <location>
        <begin position="279"/>
        <end position="301"/>
    </location>
</feature>
<feature type="transmembrane region" description="Helical" evidence="11">
    <location>
        <begin position="212"/>
        <end position="229"/>
    </location>
</feature>
<dbReference type="PRINTS" id="PR00762">
    <property type="entry name" value="CLCHANNEL"/>
</dbReference>
<protein>
    <submittedName>
        <fullName evidence="13">Voltage-gated chloride channel ClcB</fullName>
    </submittedName>
</protein>
<evidence type="ECO:0000256" key="5">
    <source>
        <dbReference type="ARBA" id="ARBA00023065"/>
    </source>
</evidence>
<dbReference type="RefSeq" id="WP_129046915.1">
    <property type="nucleotide sequence ID" value="NZ_SDHX01000001.1"/>
</dbReference>
<dbReference type="EMBL" id="SDHX01000001">
    <property type="protein sequence ID" value="RXK55550.1"/>
    <property type="molecule type" value="Genomic_DNA"/>
</dbReference>
<name>A0A4Q1C9I9_9BACT</name>
<keyword evidence="5" id="KW-0406">Ion transport</keyword>
<evidence type="ECO:0000256" key="2">
    <source>
        <dbReference type="ARBA" id="ARBA00022448"/>
    </source>
</evidence>
<evidence type="ECO:0000313" key="14">
    <source>
        <dbReference type="Proteomes" id="UP000290218"/>
    </source>
</evidence>
<sequence length="597" mass="63772">MKEVVPQIYRRLLRLLRWRLWIVEKLRPSPWQETLAFAAVAGVLGALAALLFRHGIELVHYVLTGTGSGMVDSFRELEWWQRLAVPTVGGCAAGLVLLFGKRLHKGQSSTDYMEAILIGSGEIPVRASLVKSTAAMFSIGSGGSIGREGPMVQLAAVAASLLGRWRKLSAPQVRLLVACGGASGIASAYNAPIAGSFFVAEIILGTIAMESLGPLAVSAVAATLTVRTLSDAHTLYTVPAFTLNSLWEIGPFLVLGVLAGLLAPWFLRSLRWAERLFTATNLPVPLRLALGGLVVGCLAVWVPEVCGNGYSVVLAILNGELFWQALILVFVCKWVATAASFGSGAPGGVFTPTLFVGAALGYLFGQGVHAVWPAGAVDPRAFALVGMGALLAAASHAPVMAIIMLFEMTLSYDIIMPLMLCSVVAYYTARGIEDNSLYSEALKKKAAEAPLPTVLPGTVADLQRRTVAVQLTDHFEDIARRFLETRYEEIYVTTPEGKYAGVISLHDIKPHLHDETVATLVIAEDLRRDDSPTVTPEATLGDALRLFAQHSGQTLPVVDELTGHLTGTLVKNDLLLALLEGKGAVKRGGTLPPWRVG</sequence>
<keyword evidence="14" id="KW-1185">Reference proteome</keyword>
<evidence type="ECO:0000256" key="9">
    <source>
        <dbReference type="ARBA" id="ARBA00023303"/>
    </source>
</evidence>
<keyword evidence="6 11" id="KW-0472">Membrane</keyword>
<evidence type="ECO:0000256" key="11">
    <source>
        <dbReference type="SAM" id="Phobius"/>
    </source>
</evidence>
<accession>A0A4Q1C9I9</accession>
<dbReference type="Pfam" id="PF00654">
    <property type="entry name" value="Voltage_CLC"/>
    <property type="match status" value="1"/>
</dbReference>
<keyword evidence="8" id="KW-0868">Chloride</keyword>
<dbReference type="PANTHER" id="PTHR43427:SF6">
    <property type="entry name" value="CHLORIDE CHANNEL PROTEIN CLC-E"/>
    <property type="match status" value="1"/>
</dbReference>
<organism evidence="13 14">
    <name type="scientific">Oleiharenicola lentus</name>
    <dbReference type="NCBI Taxonomy" id="2508720"/>
    <lineage>
        <taxon>Bacteria</taxon>
        <taxon>Pseudomonadati</taxon>
        <taxon>Verrucomicrobiota</taxon>
        <taxon>Opitutia</taxon>
        <taxon>Opitutales</taxon>
        <taxon>Opitutaceae</taxon>
        <taxon>Oleiharenicola</taxon>
    </lineage>
</organism>
<dbReference type="InterPro" id="IPR050368">
    <property type="entry name" value="ClC-type_chloride_channel"/>
</dbReference>
<feature type="transmembrane region" description="Helical" evidence="11">
    <location>
        <begin position="381"/>
        <end position="403"/>
    </location>
</feature>
<keyword evidence="9" id="KW-0407">Ion channel</keyword>
<dbReference type="OrthoDB" id="9812438at2"/>
<dbReference type="Gene3D" id="1.10.3080.10">
    <property type="entry name" value="Clc chloride channel"/>
    <property type="match status" value="1"/>
</dbReference>
<dbReference type="SUPFAM" id="SSF54631">
    <property type="entry name" value="CBS-domain pair"/>
    <property type="match status" value="1"/>
</dbReference>
<dbReference type="SUPFAM" id="SSF81340">
    <property type="entry name" value="Clc chloride channel"/>
    <property type="match status" value="1"/>
</dbReference>
<dbReference type="PANTHER" id="PTHR43427">
    <property type="entry name" value="CHLORIDE CHANNEL PROTEIN CLC-E"/>
    <property type="match status" value="1"/>
</dbReference>
<evidence type="ECO:0000256" key="1">
    <source>
        <dbReference type="ARBA" id="ARBA00004141"/>
    </source>
</evidence>
<feature type="transmembrane region" description="Helical" evidence="11">
    <location>
        <begin position="79"/>
        <end position="99"/>
    </location>
</feature>
<dbReference type="Gene3D" id="3.10.580.10">
    <property type="entry name" value="CBS-domain"/>
    <property type="match status" value="1"/>
</dbReference>
<feature type="transmembrane region" description="Helical" evidence="11">
    <location>
        <begin position="35"/>
        <end position="56"/>
    </location>
</feature>
<dbReference type="GO" id="GO:0005254">
    <property type="term" value="F:chloride channel activity"/>
    <property type="evidence" value="ECO:0007669"/>
    <property type="project" value="UniProtKB-KW"/>
</dbReference>
<dbReference type="Proteomes" id="UP000290218">
    <property type="component" value="Unassembled WGS sequence"/>
</dbReference>
<reference evidence="13 14" key="1">
    <citation type="submission" date="2019-01" db="EMBL/GenBank/DDBJ databases">
        <title>Lacunisphaera sp. strain TWA-58.</title>
        <authorList>
            <person name="Chen W.-M."/>
        </authorList>
    </citation>
    <scope>NUCLEOTIDE SEQUENCE [LARGE SCALE GENOMIC DNA]</scope>
    <source>
        <strain evidence="13 14">TWA-58</strain>
    </source>
</reference>
<keyword evidence="4 11" id="KW-1133">Transmembrane helix</keyword>
<dbReference type="GO" id="GO:0005886">
    <property type="term" value="C:plasma membrane"/>
    <property type="evidence" value="ECO:0007669"/>
    <property type="project" value="TreeGrafter"/>
</dbReference>
<keyword evidence="10" id="KW-0129">CBS domain</keyword>
<dbReference type="Pfam" id="PF00571">
    <property type="entry name" value="CBS"/>
    <property type="match status" value="2"/>
</dbReference>
<gene>
    <name evidence="13" type="primary">clcB</name>
    <name evidence="13" type="ORF">ESB00_06565</name>
</gene>
<dbReference type="SMART" id="SM00116">
    <property type="entry name" value="CBS"/>
    <property type="match status" value="2"/>
</dbReference>
<dbReference type="InterPro" id="IPR000644">
    <property type="entry name" value="CBS_dom"/>
</dbReference>
<feature type="transmembrane region" description="Helical" evidence="11">
    <location>
        <begin position="249"/>
        <end position="267"/>
    </location>
</feature>
<evidence type="ECO:0000256" key="4">
    <source>
        <dbReference type="ARBA" id="ARBA00022989"/>
    </source>
</evidence>
<comment type="caution">
    <text evidence="13">The sequence shown here is derived from an EMBL/GenBank/DDBJ whole genome shotgun (WGS) entry which is preliminary data.</text>
</comment>
<evidence type="ECO:0000256" key="6">
    <source>
        <dbReference type="ARBA" id="ARBA00023136"/>
    </source>
</evidence>
<keyword evidence="7" id="KW-0869">Chloride channel</keyword>
<dbReference type="PROSITE" id="PS51371">
    <property type="entry name" value="CBS"/>
    <property type="match status" value="2"/>
</dbReference>
<keyword evidence="2" id="KW-0813">Transport</keyword>
<proteinExistence type="predicted"/>
<keyword evidence="3 11" id="KW-0812">Transmembrane</keyword>
<evidence type="ECO:0000256" key="8">
    <source>
        <dbReference type="ARBA" id="ARBA00023214"/>
    </source>
</evidence>
<evidence type="ECO:0000256" key="10">
    <source>
        <dbReference type="PROSITE-ProRule" id="PRU00703"/>
    </source>
</evidence>
<comment type="subcellular location">
    <subcellularLocation>
        <location evidence="1">Membrane</location>
        <topology evidence="1">Multi-pass membrane protein</topology>
    </subcellularLocation>
</comment>
<dbReference type="AlphaFoldDB" id="A0A4Q1C9I9"/>
<feature type="domain" description="CBS" evidence="12">
    <location>
        <begin position="526"/>
        <end position="585"/>
    </location>
</feature>
<evidence type="ECO:0000259" key="12">
    <source>
        <dbReference type="PROSITE" id="PS51371"/>
    </source>
</evidence>
<dbReference type="InterPro" id="IPR046342">
    <property type="entry name" value="CBS_dom_sf"/>
</dbReference>
<feature type="transmembrane region" description="Helical" evidence="11">
    <location>
        <begin position="354"/>
        <end position="375"/>
    </location>
</feature>
<dbReference type="CDD" id="cd00400">
    <property type="entry name" value="Voltage_gated_ClC"/>
    <property type="match status" value="1"/>
</dbReference>
<feature type="domain" description="CBS" evidence="12">
    <location>
        <begin position="462"/>
        <end position="519"/>
    </location>
</feature>
<dbReference type="NCBIfam" id="NF002505">
    <property type="entry name" value="PRK01862.1"/>
    <property type="match status" value="1"/>
</dbReference>
<evidence type="ECO:0000256" key="3">
    <source>
        <dbReference type="ARBA" id="ARBA00022692"/>
    </source>
</evidence>
<dbReference type="InterPro" id="IPR014743">
    <property type="entry name" value="Cl-channel_core"/>
</dbReference>
<evidence type="ECO:0000313" key="13">
    <source>
        <dbReference type="EMBL" id="RXK55550.1"/>
    </source>
</evidence>